<protein>
    <recommendedName>
        <fullName evidence="4">tRNA_anti-like</fullName>
    </recommendedName>
</protein>
<evidence type="ECO:0000313" key="3">
    <source>
        <dbReference type="Proteomes" id="UP000184207"/>
    </source>
</evidence>
<dbReference type="AlphaFoldDB" id="A0A1M7SVT0"/>
<name>A0A1M7SVT0_FERGO</name>
<evidence type="ECO:0008006" key="4">
    <source>
        <dbReference type="Google" id="ProtNLM"/>
    </source>
</evidence>
<keyword evidence="1" id="KW-0732">Signal</keyword>
<dbReference type="Proteomes" id="UP000184207">
    <property type="component" value="Unassembled WGS sequence"/>
</dbReference>
<keyword evidence="3" id="KW-1185">Reference proteome</keyword>
<evidence type="ECO:0000313" key="2">
    <source>
        <dbReference type="EMBL" id="SHN62561.1"/>
    </source>
</evidence>
<evidence type="ECO:0000256" key="1">
    <source>
        <dbReference type="SAM" id="SignalP"/>
    </source>
</evidence>
<dbReference type="STRING" id="1121883.SAMN02745226_01302"/>
<dbReference type="OrthoDB" id="47370at2"/>
<feature type="chain" id="PRO_5012161443" description="tRNA_anti-like" evidence="1">
    <location>
        <begin position="21"/>
        <end position="158"/>
    </location>
</feature>
<gene>
    <name evidence="2" type="ORF">SAMN02745226_01302</name>
</gene>
<accession>A0A1M7SVT0</accession>
<dbReference type="EMBL" id="FRDJ01000006">
    <property type="protein sequence ID" value="SHN62561.1"/>
    <property type="molecule type" value="Genomic_DNA"/>
</dbReference>
<sequence length="158" mass="16679">MKKFLVVLVLGVLAVSSIFAFGPARSFRGGYAQQQAPQTSQTATASQVTRLYRNLPAGTTLGSTETFKGTVKEFALAPQSGLTLKVQVGDKVYDVHAGPIFKVTEVKVGQSIEIVGKLATSASGSYIVAEQVKLDGKSIDLASLRGPQNGRGFGRCSR</sequence>
<dbReference type="RefSeq" id="WP_072759614.1">
    <property type="nucleotide sequence ID" value="NZ_FRDJ01000006.1"/>
</dbReference>
<feature type="signal peptide" evidence="1">
    <location>
        <begin position="1"/>
        <end position="20"/>
    </location>
</feature>
<proteinExistence type="predicted"/>
<reference evidence="3" key="1">
    <citation type="submission" date="2016-12" db="EMBL/GenBank/DDBJ databases">
        <authorList>
            <person name="Varghese N."/>
            <person name="Submissions S."/>
        </authorList>
    </citation>
    <scope>NUCLEOTIDE SEQUENCE [LARGE SCALE GENOMIC DNA]</scope>
    <source>
        <strain evidence="3">DSM 13020</strain>
    </source>
</reference>
<organism evidence="2 3">
    <name type="scientific">Fervidobacterium gondwanense DSM 13020</name>
    <dbReference type="NCBI Taxonomy" id="1121883"/>
    <lineage>
        <taxon>Bacteria</taxon>
        <taxon>Thermotogati</taxon>
        <taxon>Thermotogota</taxon>
        <taxon>Thermotogae</taxon>
        <taxon>Thermotogales</taxon>
        <taxon>Fervidobacteriaceae</taxon>
        <taxon>Fervidobacterium</taxon>
    </lineage>
</organism>